<dbReference type="OrthoDB" id="9760225at2"/>
<evidence type="ECO:0000313" key="3">
    <source>
        <dbReference type="EMBL" id="PCD75833.1"/>
    </source>
</evidence>
<feature type="domain" description="LptD C-terminal" evidence="2">
    <location>
        <begin position="281"/>
        <end position="649"/>
    </location>
</feature>
<dbReference type="EMBL" id="NTJD01000009">
    <property type="protein sequence ID" value="PCD75833.1"/>
    <property type="molecule type" value="Genomic_DNA"/>
</dbReference>
<dbReference type="Proteomes" id="UP000243507">
    <property type="component" value="Unassembled WGS sequence"/>
</dbReference>
<comment type="similarity">
    <text evidence="1">Belongs to the LptD family.</text>
</comment>
<dbReference type="PANTHER" id="PTHR30189:SF1">
    <property type="entry name" value="LPS-ASSEMBLY PROTEIN LPTD"/>
    <property type="match status" value="1"/>
</dbReference>
<comment type="subunit">
    <text evidence="1">Component of the lipopolysaccharide transport and assembly complex.</text>
</comment>
<dbReference type="HAMAP" id="MF_01411">
    <property type="entry name" value="LPS_assembly_LptD"/>
    <property type="match status" value="1"/>
</dbReference>
<evidence type="ECO:0000256" key="1">
    <source>
        <dbReference type="HAMAP-Rule" id="MF_01411"/>
    </source>
</evidence>
<dbReference type="GO" id="GO:0015920">
    <property type="term" value="P:lipopolysaccharide transport"/>
    <property type="evidence" value="ECO:0007669"/>
    <property type="project" value="InterPro"/>
</dbReference>
<protein>
    <recommendedName>
        <fullName evidence="1">LPS-assembly protein LptD</fullName>
    </recommendedName>
</protein>
<dbReference type="InterPro" id="IPR020889">
    <property type="entry name" value="LipoPS_assembly_LptD"/>
</dbReference>
<evidence type="ECO:0000313" key="4">
    <source>
        <dbReference type="Proteomes" id="UP000243507"/>
    </source>
</evidence>
<comment type="caution">
    <text evidence="1">Lacks conserved residue(s) required for the propagation of feature annotation.</text>
</comment>
<reference evidence="3 4" key="1">
    <citation type="submission" date="2017-09" db="EMBL/GenBank/DDBJ databases">
        <title>A multilocus sequence analysis scheme for characterization of bacteria in the genus Thioclava.</title>
        <authorList>
            <person name="Liu Y."/>
            <person name="Shao Z."/>
        </authorList>
    </citation>
    <scope>NUCLEOTIDE SEQUENCE [LARGE SCALE GENOMIC DNA]</scope>
    <source>
        <strain evidence="3 4">CAU 1312</strain>
    </source>
</reference>
<dbReference type="GO" id="GO:1990351">
    <property type="term" value="C:transporter complex"/>
    <property type="evidence" value="ECO:0007669"/>
    <property type="project" value="TreeGrafter"/>
</dbReference>
<dbReference type="AlphaFoldDB" id="A0A2A4CIE8"/>
<accession>A0A2A4CIE8</accession>
<dbReference type="RefSeq" id="WP_096434151.1">
    <property type="nucleotide sequence ID" value="NZ_NTJD01000009.1"/>
</dbReference>
<keyword evidence="1" id="KW-0998">Cell outer membrane</keyword>
<keyword evidence="1" id="KW-0732">Signal</keyword>
<comment type="caution">
    <text evidence="3">The sequence shown here is derived from an EMBL/GenBank/DDBJ whole genome shotgun (WGS) entry which is preliminary data.</text>
</comment>
<dbReference type="Pfam" id="PF04453">
    <property type="entry name" value="LptD"/>
    <property type="match status" value="1"/>
</dbReference>
<keyword evidence="1" id="KW-0472">Membrane</keyword>
<gene>
    <name evidence="1" type="primary">lptD</name>
    <name evidence="3" type="ORF">CLN94_11795</name>
</gene>
<evidence type="ECO:0000259" key="2">
    <source>
        <dbReference type="Pfam" id="PF04453"/>
    </source>
</evidence>
<comment type="function">
    <text evidence="1">Involved in the assembly of lipopolysaccharide (LPS) at the surface of the outer membrane.</text>
</comment>
<dbReference type="InterPro" id="IPR007543">
    <property type="entry name" value="LptD_C"/>
</dbReference>
<dbReference type="InterPro" id="IPR050218">
    <property type="entry name" value="LptD"/>
</dbReference>
<dbReference type="PANTHER" id="PTHR30189">
    <property type="entry name" value="LPS-ASSEMBLY PROTEIN"/>
    <property type="match status" value="1"/>
</dbReference>
<organism evidence="3 4">
    <name type="scientific">Pseudothioclava arenosa</name>
    <dbReference type="NCBI Taxonomy" id="1795308"/>
    <lineage>
        <taxon>Bacteria</taxon>
        <taxon>Pseudomonadati</taxon>
        <taxon>Pseudomonadota</taxon>
        <taxon>Alphaproteobacteria</taxon>
        <taxon>Rhodobacterales</taxon>
        <taxon>Paracoccaceae</taxon>
        <taxon>Pseudothioclava</taxon>
    </lineage>
</organism>
<sequence length="725" mass="78859">MARLGATAITRSLGVLALAGGLTLAAIAPRAEEPAALLANRVILTGSNMLIAEGSVEVLYRGTRMTARRVTYDSTTEQLSIEGPIRLTEPGARGNVLVADQAELSRDLQNGLLAGARMVLARELQLAADTIERRKGRYTVLKRVVASSCEICAENPTPLWEIRARKVTHDAETRQISFESAQLRAMGVPIFYLPYLRAPDPTVERMSGFLSPQFRTTSLLGFGIKTPYFLTLGPSADLTFTPYVAASQTKTLGLRYRRAYDWGDLLLEGALSDDSIEPDETRGYLFGDLTAQLPRDFRLSAQLRLVSDPSYLLNYDISDEDRLWSGIEIERVKRDQLIWARIGNTHSIREGESNSTQPMASATAQWIDVFRPAGIGGELTLDWQLATARRASDSVLDGDGDGVADGRDSGRLSMVADWRRNWLLPGGILATAEAELALDAISVGTDPAYDSTITRALPSAAVELRWPWISTSGRAAHVIEPILQLVWSGDDPEASPNEDSLLTEFDEGNLFALSRFPGGDAREAGTRANLGLSYTRHDQSGWSLGLTAGRVFRLDDLGQFSSGSGLSGTRSDWLLGANLATASGLTVANRALFDDDLSISRNEFTLGYDGEAYDIATRYLWMEANAAEGRLEDLSELMLDTEWLFAPGWSGKLSARYDLTEDRASRTSLGLQYANECITVDLSLSRRFTSSSSVEPETGIGISVALAGFGAGGDARNATRRVCAR</sequence>
<comment type="subcellular location">
    <subcellularLocation>
        <location evidence="1">Cell outer membrane</location>
    </subcellularLocation>
</comment>
<dbReference type="GO" id="GO:0009279">
    <property type="term" value="C:cell outer membrane"/>
    <property type="evidence" value="ECO:0007669"/>
    <property type="project" value="UniProtKB-SubCell"/>
</dbReference>
<dbReference type="GO" id="GO:0043165">
    <property type="term" value="P:Gram-negative-bacterium-type cell outer membrane assembly"/>
    <property type="evidence" value="ECO:0007669"/>
    <property type="project" value="UniProtKB-UniRule"/>
</dbReference>
<keyword evidence="4" id="KW-1185">Reference proteome</keyword>
<name>A0A2A4CIE8_9RHOB</name>
<proteinExistence type="inferred from homology"/>